<evidence type="ECO:0000256" key="6">
    <source>
        <dbReference type="ARBA" id="ARBA00023237"/>
    </source>
</evidence>
<name>A0ABS3C7W7_9BACT</name>
<evidence type="ECO:0000256" key="3">
    <source>
        <dbReference type="ARBA" id="ARBA00022452"/>
    </source>
</evidence>
<dbReference type="Gene3D" id="2.60.40.1120">
    <property type="entry name" value="Carboxypeptidase-like, regulatory domain"/>
    <property type="match status" value="1"/>
</dbReference>
<dbReference type="InterPro" id="IPR036942">
    <property type="entry name" value="Beta-barrel_TonB_sf"/>
</dbReference>
<feature type="domain" description="TonB-dependent receptor plug" evidence="9">
    <location>
        <begin position="113"/>
        <end position="218"/>
    </location>
</feature>
<comment type="subcellular location">
    <subcellularLocation>
        <location evidence="1 7">Cell outer membrane</location>
        <topology evidence="1 7">Multi-pass membrane protein</topology>
    </subcellularLocation>
</comment>
<dbReference type="PROSITE" id="PS52016">
    <property type="entry name" value="TONB_DEPENDENT_REC_3"/>
    <property type="match status" value="1"/>
</dbReference>
<protein>
    <submittedName>
        <fullName evidence="10">TonB-dependent receptor</fullName>
    </submittedName>
</protein>
<dbReference type="SUPFAM" id="SSF49464">
    <property type="entry name" value="Carboxypeptidase regulatory domain-like"/>
    <property type="match status" value="1"/>
</dbReference>
<dbReference type="InterPro" id="IPR037066">
    <property type="entry name" value="Plug_dom_sf"/>
</dbReference>
<comment type="similarity">
    <text evidence="7">Belongs to the TonB-dependent receptor family.</text>
</comment>
<reference evidence="10 11" key="1">
    <citation type="submission" date="2021-03" db="EMBL/GenBank/DDBJ databases">
        <title>novel species isolated from a fishpond in China.</title>
        <authorList>
            <person name="Lu H."/>
            <person name="Cai Z."/>
        </authorList>
    </citation>
    <scope>NUCLEOTIDE SEQUENCE [LARGE SCALE GENOMIC DNA]</scope>
    <source>
        <strain evidence="10 11">H41</strain>
    </source>
</reference>
<keyword evidence="4 7" id="KW-0812">Transmembrane</keyword>
<dbReference type="Proteomes" id="UP000664317">
    <property type="component" value="Unassembled WGS sequence"/>
</dbReference>
<dbReference type="EMBL" id="JAFKCT010000010">
    <property type="protein sequence ID" value="MBN7813123.1"/>
    <property type="molecule type" value="Genomic_DNA"/>
</dbReference>
<dbReference type="InterPro" id="IPR039426">
    <property type="entry name" value="TonB-dep_rcpt-like"/>
</dbReference>
<feature type="signal peptide" evidence="8">
    <location>
        <begin position="1"/>
        <end position="21"/>
    </location>
</feature>
<keyword evidence="8" id="KW-0732">Signal</keyword>
<evidence type="ECO:0000256" key="8">
    <source>
        <dbReference type="SAM" id="SignalP"/>
    </source>
</evidence>
<feature type="chain" id="PRO_5045838156" evidence="8">
    <location>
        <begin position="22"/>
        <end position="1087"/>
    </location>
</feature>
<keyword evidence="5 7" id="KW-0472">Membrane</keyword>
<dbReference type="Pfam" id="PF07715">
    <property type="entry name" value="Plug"/>
    <property type="match status" value="1"/>
</dbReference>
<dbReference type="Pfam" id="PF13715">
    <property type="entry name" value="CarbopepD_reg_2"/>
    <property type="match status" value="1"/>
</dbReference>
<evidence type="ECO:0000313" key="10">
    <source>
        <dbReference type="EMBL" id="MBN7813123.1"/>
    </source>
</evidence>
<dbReference type="InterPro" id="IPR023997">
    <property type="entry name" value="TonB-dep_OMP_SusC/RagA_CS"/>
</dbReference>
<evidence type="ECO:0000313" key="11">
    <source>
        <dbReference type="Proteomes" id="UP000664317"/>
    </source>
</evidence>
<evidence type="ECO:0000256" key="2">
    <source>
        <dbReference type="ARBA" id="ARBA00022448"/>
    </source>
</evidence>
<comment type="caution">
    <text evidence="10">The sequence shown here is derived from an EMBL/GenBank/DDBJ whole genome shotgun (WGS) entry which is preliminary data.</text>
</comment>
<dbReference type="InterPro" id="IPR012910">
    <property type="entry name" value="Plug_dom"/>
</dbReference>
<evidence type="ECO:0000259" key="9">
    <source>
        <dbReference type="Pfam" id="PF07715"/>
    </source>
</evidence>
<dbReference type="InterPro" id="IPR023996">
    <property type="entry name" value="TonB-dep_OMP_SusC/RagA"/>
</dbReference>
<proteinExistence type="inferred from homology"/>
<evidence type="ECO:0000256" key="1">
    <source>
        <dbReference type="ARBA" id="ARBA00004571"/>
    </source>
</evidence>
<keyword evidence="10" id="KW-0675">Receptor</keyword>
<dbReference type="NCBIfam" id="TIGR04056">
    <property type="entry name" value="OMP_RagA_SusC"/>
    <property type="match status" value="1"/>
</dbReference>
<gene>
    <name evidence="10" type="ORF">J0A68_19365</name>
</gene>
<keyword evidence="3 7" id="KW-1134">Transmembrane beta strand</keyword>
<keyword evidence="6 7" id="KW-0998">Cell outer membrane</keyword>
<organism evidence="10 11">
    <name type="scientific">Algoriphagus oliviformis</name>
    <dbReference type="NCBI Taxonomy" id="2811231"/>
    <lineage>
        <taxon>Bacteria</taxon>
        <taxon>Pseudomonadati</taxon>
        <taxon>Bacteroidota</taxon>
        <taxon>Cytophagia</taxon>
        <taxon>Cytophagales</taxon>
        <taxon>Cyclobacteriaceae</taxon>
        <taxon>Algoriphagus</taxon>
    </lineage>
</organism>
<dbReference type="NCBIfam" id="TIGR04057">
    <property type="entry name" value="SusC_RagA_signa"/>
    <property type="match status" value="1"/>
</dbReference>
<keyword evidence="11" id="KW-1185">Reference proteome</keyword>
<keyword evidence="2 7" id="KW-0813">Transport</keyword>
<dbReference type="SUPFAM" id="SSF56935">
    <property type="entry name" value="Porins"/>
    <property type="match status" value="1"/>
</dbReference>
<evidence type="ECO:0000256" key="5">
    <source>
        <dbReference type="ARBA" id="ARBA00023136"/>
    </source>
</evidence>
<evidence type="ECO:0000256" key="7">
    <source>
        <dbReference type="PROSITE-ProRule" id="PRU01360"/>
    </source>
</evidence>
<dbReference type="Gene3D" id="2.170.130.10">
    <property type="entry name" value="TonB-dependent receptor, plug domain"/>
    <property type="match status" value="1"/>
</dbReference>
<dbReference type="Gene3D" id="2.40.170.20">
    <property type="entry name" value="TonB-dependent receptor, beta-barrel domain"/>
    <property type="match status" value="1"/>
</dbReference>
<dbReference type="RefSeq" id="WP_206579900.1">
    <property type="nucleotide sequence ID" value="NZ_JAFKCT010000010.1"/>
</dbReference>
<evidence type="ECO:0000256" key="4">
    <source>
        <dbReference type="ARBA" id="ARBA00022692"/>
    </source>
</evidence>
<accession>A0ABS3C7W7</accession>
<sequence>MMRKLFNVILASLLTMGAALAQGTVSGTVRDQNGAPLDGVSILEKGTTNYDITDAAGQFRMDTRAGAVLVFTLMGYGPKEVAVAGQSTIDVQLTAEDLDLDEVVVIGYQSLRKSDLTGAVSNLKAKDLNLTTPTVGQALTGKVAGVQVSQVSGAPYESTKIRVRGIGSINASSSPLYVIDGYPAANDVYINPNDIESIDILKDAASAAIYGSRASGGVVLITTKRGREGKAQVEFDYQSGMQQLEKKVKLLNSEQFVDLLIDARNNNYRNLIENSGRTWTDAMYSDSNQTRVANVGNAGGVSIPTEYYDFASQTAIAPEYDTDWQDVLYRTAHAQRYNLSVNGGNEKSRYFLSGGYQHQPGIIESTNQDRFNLRLNVDSKVSERFRVGANMAFTSNINREVQEGRFNQGPILGALIYMPIFKAYNEDGTLAKNEAASLSSAYGFQSIENPLALATETIISRRGQRGTYNVNGAYDLAKGLTFKANLGMQTYFEKYEFYKPTSLSSGANPPGSDQAKAAAYATAQTYDRRDKLGEFTLTYLKDFDKHSINALAGYTVQATDTDVLSVTANGFENDNIEEITGKGADPSNFQMNSGTGKTQTRLLSYLARVGYNYDSKYYLTASFRRDGSSRFGPLNRYGNFPSVSAAWNISNEEFYNDWLGEGSSLKLRASWGLSGNNNIGDYNYAQVMSTPQPVVFGNGTVESGVWPLAMRDQSLGWESTSQYNFGVDTELFHGRLSVIANAYLSRSFNLLLNRPISAISGTSTILTNMPDSKVENKGFDIQIDAVAVSKADFNLNVAGNISLNRNKVLDLGDASTILSRGAERSYLTHITTTGQPIGMFYGFKVAGMVRESDMENIAADDAVYNASTQSFPEGYEIQGPPRSLASSNPLRPGDLYFEDVNGDGIVSDEDKTVIGTPYPDFTYGMTLSGNYKAFDFSVAMNGSQGNEVLDGQDYYLFNMEASGNQYAVVDDRYRDEANPGNGWVYKASRGGTQSNSTRLSTFYIQDGSFLRITNITVGYSVKPEALQKMKLTAFRVYMGVDNAFTFTKYKGYNPEVDYNDGANLTPGVDYGKYPLMTSYNLGVKVTF</sequence>
<dbReference type="InterPro" id="IPR008969">
    <property type="entry name" value="CarboxyPept-like_regulatory"/>
</dbReference>